<comment type="caution">
    <text evidence="3">The sequence shown here is derived from an EMBL/GenBank/DDBJ whole genome shotgun (WGS) entry which is preliminary data.</text>
</comment>
<dbReference type="Proteomes" id="UP000245880">
    <property type="component" value="Unassembled WGS sequence"/>
</dbReference>
<dbReference type="SUPFAM" id="SSF49785">
    <property type="entry name" value="Galactose-binding domain-like"/>
    <property type="match status" value="1"/>
</dbReference>
<dbReference type="InterPro" id="IPR005084">
    <property type="entry name" value="CBM6"/>
</dbReference>
<name>A0A316A3S5_9BACT</name>
<evidence type="ECO:0000313" key="3">
    <source>
        <dbReference type="EMBL" id="PWJ52626.1"/>
    </source>
</evidence>
<gene>
    <name evidence="3" type="ORF">CLV98_1342</name>
</gene>
<dbReference type="PROSITE" id="PS51175">
    <property type="entry name" value="CBM6"/>
    <property type="match status" value="1"/>
</dbReference>
<feature type="compositionally biased region" description="Polar residues" evidence="1">
    <location>
        <begin position="137"/>
        <end position="147"/>
    </location>
</feature>
<accession>A0A316A3S5</accession>
<dbReference type="RefSeq" id="WP_109678424.1">
    <property type="nucleotide sequence ID" value="NZ_QGDT01000034.1"/>
</dbReference>
<dbReference type="InterPro" id="IPR008979">
    <property type="entry name" value="Galactose-bd-like_sf"/>
</dbReference>
<reference evidence="3 4" key="1">
    <citation type="submission" date="2018-03" db="EMBL/GenBank/DDBJ databases">
        <title>Genomic Encyclopedia of Archaeal and Bacterial Type Strains, Phase II (KMG-II): from individual species to whole genera.</title>
        <authorList>
            <person name="Goeker M."/>
        </authorList>
    </citation>
    <scope>NUCLEOTIDE SEQUENCE [LARGE SCALE GENOMIC DNA]</scope>
    <source>
        <strain evidence="3 4">DSM 100346</strain>
    </source>
</reference>
<sequence length="161" mass="17134">MSNSISQACILRPAFQLIIERSQQSITNASLSFRVANSFGNGIIEIQNSTGQLLGQVNVPQTDGWQVYTTIETTVNLPSGSQIIRLFANKGTFNFNWFEVVEGGITAKAKPTISFASLPIKGLGDADFELNATTENQETGLSMSSSDPCGGHPSAVYGAGQ</sequence>
<feature type="region of interest" description="Disordered" evidence="1">
    <location>
        <begin position="137"/>
        <end position="161"/>
    </location>
</feature>
<evidence type="ECO:0000259" key="2">
    <source>
        <dbReference type="PROSITE" id="PS51175"/>
    </source>
</evidence>
<proteinExistence type="predicted"/>
<evidence type="ECO:0000313" key="4">
    <source>
        <dbReference type="Proteomes" id="UP000245880"/>
    </source>
</evidence>
<dbReference type="Gene3D" id="2.60.120.260">
    <property type="entry name" value="Galactose-binding domain-like"/>
    <property type="match status" value="1"/>
</dbReference>
<dbReference type="GO" id="GO:0030246">
    <property type="term" value="F:carbohydrate binding"/>
    <property type="evidence" value="ECO:0007669"/>
    <property type="project" value="InterPro"/>
</dbReference>
<dbReference type="Pfam" id="PF03422">
    <property type="entry name" value="CBM_6"/>
    <property type="match status" value="1"/>
</dbReference>
<protein>
    <submittedName>
        <fullName evidence="3">Carbohydrate binding protein with CBM6 domain</fullName>
    </submittedName>
</protein>
<keyword evidence="4" id="KW-1185">Reference proteome</keyword>
<dbReference type="OrthoDB" id="154460at2"/>
<organism evidence="3 4">
    <name type="scientific">Dyadobacter jejuensis</name>
    <dbReference type="NCBI Taxonomy" id="1082580"/>
    <lineage>
        <taxon>Bacteria</taxon>
        <taxon>Pseudomonadati</taxon>
        <taxon>Bacteroidota</taxon>
        <taxon>Cytophagia</taxon>
        <taxon>Cytophagales</taxon>
        <taxon>Spirosomataceae</taxon>
        <taxon>Dyadobacter</taxon>
    </lineage>
</organism>
<evidence type="ECO:0000256" key="1">
    <source>
        <dbReference type="SAM" id="MobiDB-lite"/>
    </source>
</evidence>
<dbReference type="CDD" id="cd04080">
    <property type="entry name" value="CBM6_cellulase-like"/>
    <property type="match status" value="1"/>
</dbReference>
<dbReference type="AlphaFoldDB" id="A0A316A3S5"/>
<feature type="domain" description="CBM6" evidence="2">
    <location>
        <begin position="30"/>
        <end position="101"/>
    </location>
</feature>
<dbReference type="EMBL" id="QGDT01000034">
    <property type="protein sequence ID" value="PWJ52626.1"/>
    <property type="molecule type" value="Genomic_DNA"/>
</dbReference>